<evidence type="ECO:0000256" key="6">
    <source>
        <dbReference type="ARBA" id="ARBA00022692"/>
    </source>
</evidence>
<evidence type="ECO:0000256" key="4">
    <source>
        <dbReference type="ARBA" id="ARBA00021935"/>
    </source>
</evidence>
<evidence type="ECO:0000256" key="8">
    <source>
        <dbReference type="ARBA" id="ARBA00022737"/>
    </source>
</evidence>
<keyword evidence="6 14" id="KW-0812">Transmembrane</keyword>
<dbReference type="PROSITE" id="PS50222">
    <property type="entry name" value="EF_HAND_2"/>
    <property type="match status" value="3"/>
</dbReference>
<evidence type="ECO:0000256" key="13">
    <source>
        <dbReference type="ARBA" id="ARBA00023136"/>
    </source>
</evidence>
<dbReference type="Pfam" id="PF13202">
    <property type="entry name" value="EF-hand_5"/>
    <property type="match status" value="1"/>
</dbReference>
<dbReference type="GO" id="GO:0055085">
    <property type="term" value="P:transmembrane transport"/>
    <property type="evidence" value="ECO:0007669"/>
    <property type="project" value="InterPro"/>
</dbReference>
<gene>
    <name evidence="18" type="ORF">B0A48_16388</name>
</gene>
<dbReference type="OrthoDB" id="270584at2759"/>
<dbReference type="GO" id="GO:0005509">
    <property type="term" value="F:calcium ion binding"/>
    <property type="evidence" value="ECO:0007669"/>
    <property type="project" value="InterPro"/>
</dbReference>
<organism evidence="18 19">
    <name type="scientific">Cryoendolithus antarcticus</name>
    <dbReference type="NCBI Taxonomy" id="1507870"/>
    <lineage>
        <taxon>Eukaryota</taxon>
        <taxon>Fungi</taxon>
        <taxon>Dikarya</taxon>
        <taxon>Ascomycota</taxon>
        <taxon>Pezizomycotina</taxon>
        <taxon>Dothideomycetes</taxon>
        <taxon>Dothideomycetidae</taxon>
        <taxon>Cladosporiales</taxon>
        <taxon>Cladosporiaceae</taxon>
        <taxon>Cryoendolithus</taxon>
    </lineage>
</organism>
<dbReference type="Pfam" id="PF00153">
    <property type="entry name" value="Mito_carr"/>
    <property type="match status" value="3"/>
</dbReference>
<dbReference type="InterPro" id="IPR023395">
    <property type="entry name" value="MCP_dom_sf"/>
</dbReference>
<keyword evidence="11 16" id="KW-1133">Transmembrane helix</keyword>
<dbReference type="Pfam" id="PF13499">
    <property type="entry name" value="EF-hand_7"/>
    <property type="match status" value="1"/>
</dbReference>
<evidence type="ECO:0000259" key="17">
    <source>
        <dbReference type="PROSITE" id="PS50222"/>
    </source>
</evidence>
<dbReference type="InterPro" id="IPR002048">
    <property type="entry name" value="EF_hand_dom"/>
</dbReference>
<comment type="function">
    <text evidence="1">Mitochondrial transporter that mediates uptake of thiamine pyrophosphate (ThPP) into mitochondria.</text>
</comment>
<comment type="subcellular location">
    <subcellularLocation>
        <location evidence="2">Mitochondrion inner membrane</location>
        <topology evidence="2">Multi-pass membrane protein</topology>
    </subcellularLocation>
</comment>
<dbReference type="PANTHER" id="PTHR24089">
    <property type="entry name" value="SOLUTE CARRIER FAMILY 25"/>
    <property type="match status" value="1"/>
</dbReference>
<name>A0A1V8SDR4_9PEZI</name>
<dbReference type="Gene3D" id="1.10.238.10">
    <property type="entry name" value="EF-hand"/>
    <property type="match status" value="2"/>
</dbReference>
<dbReference type="CDD" id="cd00051">
    <property type="entry name" value="EFh"/>
    <property type="match status" value="1"/>
</dbReference>
<keyword evidence="7" id="KW-0479">Metal-binding</keyword>
<evidence type="ECO:0000256" key="10">
    <source>
        <dbReference type="ARBA" id="ARBA00022837"/>
    </source>
</evidence>
<dbReference type="InterPro" id="IPR018247">
    <property type="entry name" value="EF_Hand_1_Ca_BS"/>
</dbReference>
<keyword evidence="8" id="KW-0677">Repeat</keyword>
<dbReference type="InParanoid" id="A0A1V8SDR4"/>
<accession>A0A1V8SDR4</accession>
<keyword evidence="9" id="KW-0999">Mitochondrion inner membrane</keyword>
<keyword evidence="10" id="KW-0106">Calcium</keyword>
<dbReference type="FunFam" id="1.50.40.10:FF:000016">
    <property type="entry name" value="Solute carrier family 25 member 23"/>
    <property type="match status" value="1"/>
</dbReference>
<dbReference type="Proteomes" id="UP000192596">
    <property type="component" value="Unassembled WGS sequence"/>
</dbReference>
<dbReference type="InterPro" id="IPR018108">
    <property type="entry name" value="MCP_transmembrane"/>
</dbReference>
<sequence>MDGESKEHRAARIKALWDQLDTKKKGNVDLPALKNGLARMNHRQSHMHGKEDKTDFREALKDADGLVREMLSAADINHDGSISYEGASQFCKFCAQTEQELWTLFQSIDRDHNGQLDKSELSTAFQRAGVAVSNARLDRFFSYIDKDHNGSIDYNEWRDFLLFIPTHAPGLHAVLSYYTTAAKLSIEGDVHISDEALQGLGMALQFLKTSLFGAIIQLVQPPVTPHPVAITDSPQPIDATLIDIDTDDDDMRVRDDPHIPLKPARRKLTLTDLVPDVGYFVAGGVSGITSRTATAPLDRLKVYLIAQTGNTQAAADAVKSGAPVAATQHGARTLINACKELWAAGGIRSLFAGNGINVVKVMPESAVKFGSYEAAKRTVAKFEGHDDPRKISSTSQFIAGGVAGMISQAVVYPLDTLKFRMQCETVAGGEHGNKLIWHTAQKMWQRNGIVAFYRGLPMGLAGMFPYAAIDLFLFETFKKRIVARNMKLKGIKYEEDALPGNFTLALMGGCSGALGASVVYPVNLLRTRLQSQGTALHPPTYTGIMDVTRRTLANEGWKGLFKGLTPNLLKVVPAVSITYVMYENTKKAMNLH</sequence>
<feature type="transmembrane region" description="Helical" evidence="16">
    <location>
        <begin position="456"/>
        <end position="477"/>
    </location>
</feature>
<evidence type="ECO:0000256" key="16">
    <source>
        <dbReference type="SAM" id="Phobius"/>
    </source>
</evidence>
<feature type="repeat" description="Solcar" evidence="14">
    <location>
        <begin position="274"/>
        <end position="378"/>
    </location>
</feature>
<dbReference type="InterPro" id="IPR011992">
    <property type="entry name" value="EF-hand-dom_pair"/>
</dbReference>
<evidence type="ECO:0000256" key="1">
    <source>
        <dbReference type="ARBA" id="ARBA00002238"/>
    </source>
</evidence>
<keyword evidence="12" id="KW-0496">Mitochondrion</keyword>
<feature type="domain" description="EF-hand" evidence="17">
    <location>
        <begin position="8"/>
        <end position="43"/>
    </location>
</feature>
<evidence type="ECO:0000256" key="3">
    <source>
        <dbReference type="ARBA" id="ARBA00006375"/>
    </source>
</evidence>
<dbReference type="SUPFAM" id="SSF47473">
    <property type="entry name" value="EF-hand"/>
    <property type="match status" value="1"/>
</dbReference>
<evidence type="ECO:0000256" key="15">
    <source>
        <dbReference type="RuleBase" id="RU000488"/>
    </source>
</evidence>
<dbReference type="PROSITE" id="PS00018">
    <property type="entry name" value="EF_HAND_1"/>
    <property type="match status" value="2"/>
</dbReference>
<dbReference type="EMBL" id="NAJO01000055">
    <property type="protein sequence ID" value="OQN97324.1"/>
    <property type="molecule type" value="Genomic_DNA"/>
</dbReference>
<feature type="domain" description="EF-hand" evidence="17">
    <location>
        <begin position="132"/>
        <end position="167"/>
    </location>
</feature>
<dbReference type="STRING" id="1507870.A0A1V8SDR4"/>
<feature type="repeat" description="Solcar" evidence="14">
    <location>
        <begin position="499"/>
        <end position="588"/>
    </location>
</feature>
<dbReference type="PROSITE" id="PS50920">
    <property type="entry name" value="SOLCAR"/>
    <property type="match status" value="3"/>
</dbReference>
<evidence type="ECO:0000313" key="18">
    <source>
        <dbReference type="EMBL" id="OQN97324.1"/>
    </source>
</evidence>
<proteinExistence type="inferred from homology"/>
<dbReference type="PRINTS" id="PR00926">
    <property type="entry name" value="MITOCARRIER"/>
</dbReference>
<dbReference type="GO" id="GO:0005743">
    <property type="term" value="C:mitochondrial inner membrane"/>
    <property type="evidence" value="ECO:0007669"/>
    <property type="project" value="UniProtKB-SubCell"/>
</dbReference>
<evidence type="ECO:0000256" key="14">
    <source>
        <dbReference type="PROSITE-ProRule" id="PRU00282"/>
    </source>
</evidence>
<feature type="repeat" description="Solcar" evidence="14">
    <location>
        <begin position="391"/>
        <end position="480"/>
    </location>
</feature>
<evidence type="ECO:0000313" key="19">
    <source>
        <dbReference type="Proteomes" id="UP000192596"/>
    </source>
</evidence>
<evidence type="ECO:0000256" key="11">
    <source>
        <dbReference type="ARBA" id="ARBA00022989"/>
    </source>
</evidence>
<feature type="domain" description="EF-hand" evidence="17">
    <location>
        <begin position="96"/>
        <end position="131"/>
    </location>
</feature>
<dbReference type="AlphaFoldDB" id="A0A1V8SDR4"/>
<feature type="transmembrane region" description="Helical" evidence="16">
    <location>
        <begin position="498"/>
        <end position="520"/>
    </location>
</feature>
<dbReference type="Gene3D" id="1.50.40.10">
    <property type="entry name" value="Mitochondrial carrier domain"/>
    <property type="match status" value="1"/>
</dbReference>
<dbReference type="FunCoup" id="A0A1V8SDR4">
    <property type="interactions" value="6"/>
</dbReference>
<keyword evidence="5 15" id="KW-0813">Transport</keyword>
<comment type="similarity">
    <text evidence="3 15">Belongs to the mitochondrial carrier (TC 2.A.29) family.</text>
</comment>
<evidence type="ECO:0000256" key="12">
    <source>
        <dbReference type="ARBA" id="ARBA00023128"/>
    </source>
</evidence>
<evidence type="ECO:0000256" key="5">
    <source>
        <dbReference type="ARBA" id="ARBA00022448"/>
    </source>
</evidence>
<comment type="caution">
    <text evidence="18">The sequence shown here is derived from an EMBL/GenBank/DDBJ whole genome shotgun (WGS) entry which is preliminary data.</text>
</comment>
<keyword evidence="19" id="KW-1185">Reference proteome</keyword>
<keyword evidence="13 14" id="KW-0472">Membrane</keyword>
<dbReference type="SUPFAM" id="SSF103506">
    <property type="entry name" value="Mitochondrial carrier"/>
    <property type="match status" value="1"/>
</dbReference>
<protein>
    <recommendedName>
        <fullName evidence="4">Mitochondrial thiamine pyrophosphate carrier 1</fullName>
    </recommendedName>
</protein>
<dbReference type="SMART" id="SM00054">
    <property type="entry name" value="EFh"/>
    <property type="match status" value="4"/>
</dbReference>
<evidence type="ECO:0000256" key="9">
    <source>
        <dbReference type="ARBA" id="ARBA00022792"/>
    </source>
</evidence>
<evidence type="ECO:0000256" key="7">
    <source>
        <dbReference type="ARBA" id="ARBA00022723"/>
    </source>
</evidence>
<evidence type="ECO:0000256" key="2">
    <source>
        <dbReference type="ARBA" id="ARBA00004448"/>
    </source>
</evidence>
<reference evidence="19" key="1">
    <citation type="submission" date="2017-03" db="EMBL/GenBank/DDBJ databases">
        <title>Genomes of endolithic fungi from Antarctica.</title>
        <authorList>
            <person name="Coleine C."/>
            <person name="Masonjones S."/>
            <person name="Stajich J.E."/>
        </authorList>
    </citation>
    <scope>NUCLEOTIDE SEQUENCE [LARGE SCALE GENOMIC DNA]</scope>
    <source>
        <strain evidence="19">CCFEE 5527</strain>
    </source>
</reference>
<dbReference type="InterPro" id="IPR002067">
    <property type="entry name" value="MCP"/>
</dbReference>